<evidence type="ECO:0000256" key="6">
    <source>
        <dbReference type="SAM" id="Phobius"/>
    </source>
</evidence>
<comment type="subcellular location">
    <subcellularLocation>
        <location evidence="1">Membrane</location>
        <topology evidence="1">Multi-pass membrane protein</topology>
    </subcellularLocation>
</comment>
<feature type="domain" description="Major facilitator superfamily (MFS) profile" evidence="7">
    <location>
        <begin position="105"/>
        <end position="618"/>
    </location>
</feature>
<dbReference type="PANTHER" id="PTHR23501">
    <property type="entry name" value="MAJOR FACILITATOR SUPERFAMILY"/>
    <property type="match status" value="1"/>
</dbReference>
<evidence type="ECO:0000259" key="7">
    <source>
        <dbReference type="PROSITE" id="PS50850"/>
    </source>
</evidence>
<dbReference type="InterPro" id="IPR020846">
    <property type="entry name" value="MFS_dom"/>
</dbReference>
<name>A0A8K0JTE1_9TREE</name>
<feature type="transmembrane region" description="Helical" evidence="6">
    <location>
        <begin position="352"/>
        <end position="369"/>
    </location>
</feature>
<evidence type="ECO:0000256" key="4">
    <source>
        <dbReference type="ARBA" id="ARBA00023136"/>
    </source>
</evidence>
<feature type="transmembrane region" description="Helical" evidence="6">
    <location>
        <begin position="199"/>
        <end position="219"/>
    </location>
</feature>
<dbReference type="OrthoDB" id="2241241at2759"/>
<dbReference type="GO" id="GO:0022857">
    <property type="term" value="F:transmembrane transporter activity"/>
    <property type="evidence" value="ECO:0007669"/>
    <property type="project" value="InterPro"/>
</dbReference>
<keyword evidence="3 6" id="KW-1133">Transmembrane helix</keyword>
<feature type="transmembrane region" description="Helical" evidence="6">
    <location>
        <begin position="257"/>
        <end position="279"/>
    </location>
</feature>
<evidence type="ECO:0000313" key="9">
    <source>
        <dbReference type="Proteomes" id="UP000812966"/>
    </source>
</evidence>
<organism evidence="8 9">
    <name type="scientific">Filobasidium floriforme</name>
    <dbReference type="NCBI Taxonomy" id="5210"/>
    <lineage>
        <taxon>Eukaryota</taxon>
        <taxon>Fungi</taxon>
        <taxon>Dikarya</taxon>
        <taxon>Basidiomycota</taxon>
        <taxon>Agaricomycotina</taxon>
        <taxon>Tremellomycetes</taxon>
        <taxon>Filobasidiales</taxon>
        <taxon>Filobasidiaceae</taxon>
        <taxon>Filobasidium</taxon>
    </lineage>
</organism>
<dbReference type="GO" id="GO:0005886">
    <property type="term" value="C:plasma membrane"/>
    <property type="evidence" value="ECO:0007669"/>
    <property type="project" value="TreeGrafter"/>
</dbReference>
<dbReference type="Proteomes" id="UP000812966">
    <property type="component" value="Unassembled WGS sequence"/>
</dbReference>
<evidence type="ECO:0000313" key="8">
    <source>
        <dbReference type="EMBL" id="KAG7575489.1"/>
    </source>
</evidence>
<feature type="transmembrane region" description="Helical" evidence="6">
    <location>
        <begin position="427"/>
        <end position="448"/>
    </location>
</feature>
<evidence type="ECO:0000256" key="3">
    <source>
        <dbReference type="ARBA" id="ARBA00022989"/>
    </source>
</evidence>
<dbReference type="InterPro" id="IPR036259">
    <property type="entry name" value="MFS_trans_sf"/>
</dbReference>
<evidence type="ECO:0000256" key="2">
    <source>
        <dbReference type="ARBA" id="ARBA00022692"/>
    </source>
</evidence>
<dbReference type="AlphaFoldDB" id="A0A8K0JTE1"/>
<feature type="transmembrane region" description="Helical" evidence="6">
    <location>
        <begin position="170"/>
        <end position="187"/>
    </location>
</feature>
<feature type="transmembrane region" description="Helical" evidence="6">
    <location>
        <begin position="231"/>
        <end position="251"/>
    </location>
</feature>
<accession>A0A8K0JTE1</accession>
<feature type="transmembrane region" description="Helical" evidence="6">
    <location>
        <begin position="592"/>
        <end position="613"/>
    </location>
</feature>
<dbReference type="InterPro" id="IPR011701">
    <property type="entry name" value="MFS"/>
</dbReference>
<feature type="region of interest" description="Disordered" evidence="5">
    <location>
        <begin position="633"/>
        <end position="656"/>
    </location>
</feature>
<comment type="caution">
    <text evidence="8">The sequence shown here is derived from an EMBL/GenBank/DDBJ whole genome shotgun (WGS) entry which is preliminary data.</text>
</comment>
<keyword evidence="2 6" id="KW-0812">Transmembrane</keyword>
<sequence length="656" mass="72088">MTIDQRRLSTISAFSVIPRRFSTSAPRYDDDIDLELRADLLRPGLQPNSANSHALSDDSTTTLFNGDHEYDYNDRRSLDSTAPLQGVRRVEAIQAVWTKKSRYVLFIGLALASYVYSLDGSTTWQFLFYATSTVFGNSYSGSITTAAAIIIAVGKPLMAKLADVFGRAESYVAVAALYSLGYGIIATSSNIGGLAGGTLVYSFGYTGLQLLSQIVIADVTTLRWRGLSSALLSFPFIINNFVAAEIAEGILPDWRYGYSLFACAVPLCLSLIVGTMFWAQRRARKIHNEKFGYHHHQDFLTRQAVESWTDVMIRNMKEMDVLGLILLTASLSLVLLPLTLANTADKGWDNPVMPGMVLIGVLLFPICCYHETRTENPIIPYKFLRNTSILGACLIGFLDFTSFYLQFTNLYNFIYVTQDWSPRNLSYFASIQTMAMTIFGIIGGAIMSRTRDVKFLLLVGLVIRLAGVAFMIRSRGANGTPIELVLNQALQGIGGGFASVTLQVSAQAGVSHAEVATVIAMVMLITEVGNSVGSAIATSIYTREMPKAIARYVPGDNATLKAELYLSPTIAREFPKHSPIRDAMVKSYSDVMFRQLVVATAVAMLPPIICYYLTKQDRLEDVQNLADRRDLAGNRTDESEDGLSGVYSSLDTGSRI</sequence>
<dbReference type="SUPFAM" id="SSF103473">
    <property type="entry name" value="MFS general substrate transporter"/>
    <property type="match status" value="1"/>
</dbReference>
<protein>
    <recommendedName>
        <fullName evidence="7">Major facilitator superfamily (MFS) profile domain-containing protein</fullName>
    </recommendedName>
</protein>
<keyword evidence="4 6" id="KW-0472">Membrane</keyword>
<feature type="compositionally biased region" description="Polar residues" evidence="5">
    <location>
        <begin position="646"/>
        <end position="656"/>
    </location>
</feature>
<feature type="transmembrane region" description="Helical" evidence="6">
    <location>
        <begin position="389"/>
        <end position="407"/>
    </location>
</feature>
<proteinExistence type="predicted"/>
<evidence type="ECO:0000256" key="5">
    <source>
        <dbReference type="SAM" id="MobiDB-lite"/>
    </source>
</evidence>
<feature type="transmembrane region" description="Helical" evidence="6">
    <location>
        <begin position="139"/>
        <end position="158"/>
    </location>
</feature>
<gene>
    <name evidence="8" type="ORF">FFLO_00308</name>
</gene>
<feature type="transmembrane region" description="Helical" evidence="6">
    <location>
        <begin position="103"/>
        <end position="127"/>
    </location>
</feature>
<feature type="transmembrane region" description="Helical" evidence="6">
    <location>
        <begin position="455"/>
        <end position="472"/>
    </location>
</feature>
<dbReference type="EMBL" id="JABELV010000003">
    <property type="protein sequence ID" value="KAG7575489.1"/>
    <property type="molecule type" value="Genomic_DNA"/>
</dbReference>
<dbReference type="PANTHER" id="PTHR23501:SF87">
    <property type="entry name" value="SIDEROPHORE IRON TRANSPORTER 2"/>
    <property type="match status" value="1"/>
</dbReference>
<dbReference type="PROSITE" id="PS50850">
    <property type="entry name" value="MFS"/>
    <property type="match status" value="1"/>
</dbReference>
<feature type="transmembrane region" description="Helical" evidence="6">
    <location>
        <begin position="321"/>
        <end position="340"/>
    </location>
</feature>
<keyword evidence="9" id="KW-1185">Reference proteome</keyword>
<dbReference type="Gene3D" id="1.20.1250.20">
    <property type="entry name" value="MFS general substrate transporter like domains"/>
    <property type="match status" value="2"/>
</dbReference>
<evidence type="ECO:0000256" key="1">
    <source>
        <dbReference type="ARBA" id="ARBA00004141"/>
    </source>
</evidence>
<reference evidence="8" key="1">
    <citation type="submission" date="2020-04" db="EMBL/GenBank/DDBJ databases">
        <title>Analysis of mating type loci in Filobasidium floriforme.</title>
        <authorList>
            <person name="Nowrousian M."/>
        </authorList>
    </citation>
    <scope>NUCLEOTIDE SEQUENCE</scope>
    <source>
        <strain evidence="8">CBS 6242</strain>
    </source>
</reference>
<dbReference type="Pfam" id="PF07690">
    <property type="entry name" value="MFS_1"/>
    <property type="match status" value="2"/>
</dbReference>